<feature type="transmembrane region" description="Helical" evidence="2">
    <location>
        <begin position="58"/>
        <end position="81"/>
    </location>
</feature>
<sequence>MHIITNPSTGEGRNVSFETNASYVSFAYDNNSTTFNNLTFISKHEQLPWYMGQYTTPVTAVLEAYVLISFLIFFVMFMLCVHRHGCCVSISFTSFLFPSVHLFFMFGLLIWNTQHIFHRRRRRHRQRAVRYQQQMRVRAWEEEQANRIHDDDEEEGDIDGHEVDSLDSENGDRVQEIQRLERALRSAGIA</sequence>
<reference evidence="3 4" key="1">
    <citation type="submission" date="2018-10" db="EMBL/GenBank/DDBJ databases">
        <title>Fifty Aureobasidium pullulans genomes reveal a recombining polyextremotolerant generalist.</title>
        <authorList>
            <person name="Gostincar C."/>
            <person name="Turk M."/>
            <person name="Zajc J."/>
            <person name="Gunde-Cimerman N."/>
        </authorList>
    </citation>
    <scope>NUCLEOTIDE SEQUENCE [LARGE SCALE GENOMIC DNA]</scope>
    <source>
        <strain evidence="3 4">EXF-10081</strain>
    </source>
</reference>
<protein>
    <submittedName>
        <fullName evidence="3">Uncharacterized protein</fullName>
    </submittedName>
</protein>
<accession>A0AB74JUZ7</accession>
<gene>
    <name evidence="3" type="ORF">D6D12_04839</name>
</gene>
<evidence type="ECO:0000313" key="3">
    <source>
        <dbReference type="EMBL" id="THX28416.1"/>
    </source>
</evidence>
<proteinExistence type="predicted"/>
<feature type="transmembrane region" description="Helical" evidence="2">
    <location>
        <begin position="88"/>
        <end position="111"/>
    </location>
</feature>
<organism evidence="3 4">
    <name type="scientific">Aureobasidium pullulans</name>
    <name type="common">Black yeast</name>
    <name type="synonym">Pullularia pullulans</name>
    <dbReference type="NCBI Taxonomy" id="5580"/>
    <lineage>
        <taxon>Eukaryota</taxon>
        <taxon>Fungi</taxon>
        <taxon>Dikarya</taxon>
        <taxon>Ascomycota</taxon>
        <taxon>Pezizomycotina</taxon>
        <taxon>Dothideomycetes</taxon>
        <taxon>Dothideomycetidae</taxon>
        <taxon>Dothideales</taxon>
        <taxon>Saccotheciaceae</taxon>
        <taxon>Aureobasidium</taxon>
    </lineage>
</organism>
<dbReference type="EMBL" id="QZAT01000052">
    <property type="protein sequence ID" value="THX28416.1"/>
    <property type="molecule type" value="Genomic_DNA"/>
</dbReference>
<keyword evidence="2" id="KW-1133">Transmembrane helix</keyword>
<keyword evidence="2" id="KW-0812">Transmembrane</keyword>
<evidence type="ECO:0000313" key="4">
    <source>
        <dbReference type="Proteomes" id="UP000310374"/>
    </source>
</evidence>
<dbReference type="Proteomes" id="UP000310374">
    <property type="component" value="Unassembled WGS sequence"/>
</dbReference>
<feature type="compositionally biased region" description="Basic and acidic residues" evidence="1">
    <location>
        <begin position="158"/>
        <end position="174"/>
    </location>
</feature>
<name>A0AB74JUZ7_AURPU</name>
<evidence type="ECO:0000256" key="1">
    <source>
        <dbReference type="SAM" id="MobiDB-lite"/>
    </source>
</evidence>
<evidence type="ECO:0000256" key="2">
    <source>
        <dbReference type="SAM" id="Phobius"/>
    </source>
</evidence>
<feature type="region of interest" description="Disordered" evidence="1">
    <location>
        <begin position="146"/>
        <end position="174"/>
    </location>
</feature>
<keyword evidence="2" id="KW-0472">Membrane</keyword>
<dbReference type="AlphaFoldDB" id="A0AB74JUZ7"/>
<comment type="caution">
    <text evidence="3">The sequence shown here is derived from an EMBL/GenBank/DDBJ whole genome shotgun (WGS) entry which is preliminary data.</text>
</comment>